<reference evidence="3 4" key="1">
    <citation type="submission" date="2019-07" db="EMBL/GenBank/DDBJ databases">
        <title>Complete Genome Sequence of Leptotrichia shahii Strain JCM 16776.</title>
        <authorList>
            <person name="Watanabe S."/>
            <person name="Cui L."/>
        </authorList>
    </citation>
    <scope>NUCLEOTIDE SEQUENCE [LARGE SCALE GENOMIC DNA]</scope>
    <source>
        <strain evidence="3 4">JCM16776</strain>
    </source>
</reference>
<feature type="compositionally biased region" description="Basic residues" evidence="1">
    <location>
        <begin position="60"/>
        <end position="71"/>
    </location>
</feature>
<dbReference type="EMBL" id="AP019827">
    <property type="protein sequence ID" value="BBM41475.1"/>
    <property type="molecule type" value="Genomic_DNA"/>
</dbReference>
<organism evidence="3 4">
    <name type="scientific">Leptotrichia shahii</name>
    <dbReference type="NCBI Taxonomy" id="157691"/>
    <lineage>
        <taxon>Bacteria</taxon>
        <taxon>Fusobacteriati</taxon>
        <taxon>Fusobacteriota</taxon>
        <taxon>Fusobacteriia</taxon>
        <taxon>Fusobacteriales</taxon>
        <taxon>Leptotrichiaceae</taxon>
        <taxon>Leptotrichia</taxon>
    </lineage>
</organism>
<evidence type="ECO:0000256" key="2">
    <source>
        <dbReference type="SAM" id="SignalP"/>
    </source>
</evidence>
<evidence type="ECO:0000313" key="4">
    <source>
        <dbReference type="Proteomes" id="UP000322617"/>
    </source>
</evidence>
<dbReference type="RefSeq" id="WP_018450499.1">
    <property type="nucleotide sequence ID" value="NZ_AP019827.1"/>
</dbReference>
<feature type="chain" id="PRO_5021806708" evidence="2">
    <location>
        <begin position="24"/>
        <end position="71"/>
    </location>
</feature>
<feature type="signal peptide" evidence="2">
    <location>
        <begin position="1"/>
        <end position="23"/>
    </location>
</feature>
<dbReference type="Proteomes" id="UP000322617">
    <property type="component" value="Chromosome"/>
</dbReference>
<feature type="region of interest" description="Disordered" evidence="1">
    <location>
        <begin position="26"/>
        <end position="71"/>
    </location>
</feature>
<dbReference type="AlphaFoldDB" id="A0A510JSS0"/>
<evidence type="ECO:0000256" key="1">
    <source>
        <dbReference type="SAM" id="MobiDB-lite"/>
    </source>
</evidence>
<name>A0A510JSS0_9FUSO</name>
<proteinExistence type="predicted"/>
<feature type="compositionally biased region" description="Basic residues" evidence="1">
    <location>
        <begin position="38"/>
        <end position="49"/>
    </location>
</feature>
<keyword evidence="4" id="KW-1185">Reference proteome</keyword>
<protein>
    <submittedName>
        <fullName evidence="3">Uncharacterized protein</fullName>
    </submittedName>
</protein>
<gene>
    <name evidence="3" type="ORF">JCM16776_1707</name>
</gene>
<dbReference type="STRING" id="1122172.GCA_000373045_00874"/>
<evidence type="ECO:0000313" key="3">
    <source>
        <dbReference type="EMBL" id="BBM41475.1"/>
    </source>
</evidence>
<dbReference type="KEGG" id="lsz:JCM16776_1707"/>
<sequence>MKNTFKKIVAILGITGISIVSFAMPPKNPKPKAMIVQPKRKPINKKTEKKRAANFQEKRNNKKPAVKKHGK</sequence>
<accession>A0A510JSS0</accession>
<keyword evidence="2" id="KW-0732">Signal</keyword>